<organism evidence="1">
    <name type="scientific">Arundo donax</name>
    <name type="common">Giant reed</name>
    <name type="synonym">Donax arundinaceus</name>
    <dbReference type="NCBI Taxonomy" id="35708"/>
    <lineage>
        <taxon>Eukaryota</taxon>
        <taxon>Viridiplantae</taxon>
        <taxon>Streptophyta</taxon>
        <taxon>Embryophyta</taxon>
        <taxon>Tracheophyta</taxon>
        <taxon>Spermatophyta</taxon>
        <taxon>Magnoliopsida</taxon>
        <taxon>Liliopsida</taxon>
        <taxon>Poales</taxon>
        <taxon>Poaceae</taxon>
        <taxon>PACMAD clade</taxon>
        <taxon>Arundinoideae</taxon>
        <taxon>Arundineae</taxon>
        <taxon>Arundo</taxon>
    </lineage>
</organism>
<dbReference type="EMBL" id="GBRH01246436">
    <property type="protein sequence ID" value="JAD51459.1"/>
    <property type="molecule type" value="Transcribed_RNA"/>
</dbReference>
<proteinExistence type="predicted"/>
<reference evidence="1" key="2">
    <citation type="journal article" date="2015" name="Data Brief">
        <title>Shoot transcriptome of the giant reed, Arundo donax.</title>
        <authorList>
            <person name="Barrero R.A."/>
            <person name="Guerrero F.D."/>
            <person name="Moolhuijzen P."/>
            <person name="Goolsby J.A."/>
            <person name="Tidwell J."/>
            <person name="Bellgard S.E."/>
            <person name="Bellgard M.I."/>
        </authorList>
    </citation>
    <scope>NUCLEOTIDE SEQUENCE</scope>
    <source>
        <tissue evidence="1">Shoot tissue taken approximately 20 cm above the soil surface</tissue>
    </source>
</reference>
<name>A0A0A9AIE2_ARUDO</name>
<reference evidence="1" key="1">
    <citation type="submission" date="2014-09" db="EMBL/GenBank/DDBJ databases">
        <authorList>
            <person name="Magalhaes I.L.F."/>
            <person name="Oliveira U."/>
            <person name="Santos F.R."/>
            <person name="Vidigal T.H.D.A."/>
            <person name="Brescovit A.D."/>
            <person name="Santos A.J."/>
        </authorList>
    </citation>
    <scope>NUCLEOTIDE SEQUENCE</scope>
    <source>
        <tissue evidence="1">Shoot tissue taken approximately 20 cm above the soil surface</tissue>
    </source>
</reference>
<evidence type="ECO:0000313" key="1">
    <source>
        <dbReference type="EMBL" id="JAD51459.1"/>
    </source>
</evidence>
<accession>A0A0A9AIE2</accession>
<sequence length="14" mass="1608">MAVEIEEGKMEERG</sequence>
<protein>
    <submittedName>
        <fullName evidence="1">Uncharacterized protein</fullName>
    </submittedName>
</protein>